<dbReference type="PROSITE" id="PS51318">
    <property type="entry name" value="TAT"/>
    <property type="match status" value="1"/>
</dbReference>
<keyword evidence="5" id="KW-0378">Hydrolase</keyword>
<reference evidence="11" key="1">
    <citation type="journal article" date="2019" name="Int. J. Syst. Evol. Microbiol.">
        <title>The Global Catalogue of Microorganisms (GCM) 10K type strain sequencing project: providing services to taxonomists for standard genome sequencing and annotation.</title>
        <authorList>
            <consortium name="The Broad Institute Genomics Platform"/>
            <consortium name="The Broad Institute Genome Sequencing Center for Infectious Disease"/>
            <person name="Wu L."/>
            <person name="Ma J."/>
        </authorList>
    </citation>
    <scope>NUCLEOTIDE SEQUENCE [LARGE SCALE GENOMIC DNA]</scope>
    <source>
        <strain evidence="11">CGMCC 4.7237</strain>
    </source>
</reference>
<organism evidence="10 11">
    <name type="scientific">Streptomyces polygonati</name>
    <dbReference type="NCBI Taxonomy" id="1617087"/>
    <lineage>
        <taxon>Bacteria</taxon>
        <taxon>Bacillati</taxon>
        <taxon>Actinomycetota</taxon>
        <taxon>Actinomycetes</taxon>
        <taxon>Kitasatosporales</taxon>
        <taxon>Streptomycetaceae</taxon>
        <taxon>Streptomyces</taxon>
    </lineage>
</organism>
<dbReference type="NCBIfam" id="TIGR03396">
    <property type="entry name" value="PC_PLC"/>
    <property type="match status" value="1"/>
</dbReference>
<evidence type="ECO:0000256" key="1">
    <source>
        <dbReference type="ARBA" id="ARBA00004191"/>
    </source>
</evidence>
<evidence type="ECO:0000256" key="2">
    <source>
        <dbReference type="ARBA" id="ARBA00009717"/>
    </source>
</evidence>
<dbReference type="Pfam" id="PF04185">
    <property type="entry name" value="Phosphoesterase"/>
    <property type="match status" value="1"/>
</dbReference>
<dbReference type="Gene3D" id="3.40.720.10">
    <property type="entry name" value="Alkaline Phosphatase, subunit A"/>
    <property type="match status" value="1"/>
</dbReference>
<evidence type="ECO:0000313" key="10">
    <source>
        <dbReference type="EMBL" id="MFC4035697.1"/>
    </source>
</evidence>
<gene>
    <name evidence="10" type="ORF">ACFO3J_30130</name>
</gene>
<protein>
    <recommendedName>
        <fullName evidence="3">phospholipase C</fullName>
        <ecNumber evidence="3">3.1.4.3</ecNumber>
    </recommendedName>
</protein>
<feature type="domain" description="Bacterial phospholipase C C-terminal" evidence="9">
    <location>
        <begin position="486"/>
        <end position="573"/>
    </location>
</feature>
<dbReference type="InterPro" id="IPR008475">
    <property type="entry name" value="PLipase_C_C"/>
</dbReference>
<feature type="region of interest" description="Disordered" evidence="8">
    <location>
        <begin position="31"/>
        <end position="54"/>
    </location>
</feature>
<dbReference type="InterPro" id="IPR007312">
    <property type="entry name" value="Phosphoesterase"/>
</dbReference>
<evidence type="ECO:0000256" key="3">
    <source>
        <dbReference type="ARBA" id="ARBA00012018"/>
    </source>
</evidence>
<dbReference type="NCBIfam" id="TIGR01409">
    <property type="entry name" value="TAT_signal_seq"/>
    <property type="match status" value="1"/>
</dbReference>
<dbReference type="Pfam" id="PF05506">
    <property type="entry name" value="PLipase_C_C"/>
    <property type="match status" value="2"/>
</dbReference>
<dbReference type="InterPro" id="IPR017850">
    <property type="entry name" value="Alkaline_phosphatase_core_sf"/>
</dbReference>
<dbReference type="CDD" id="cd16014">
    <property type="entry name" value="PLC"/>
    <property type="match status" value="1"/>
</dbReference>
<evidence type="ECO:0000256" key="4">
    <source>
        <dbReference type="ARBA" id="ARBA00022512"/>
    </source>
</evidence>
<keyword evidence="11" id="KW-1185">Reference proteome</keyword>
<dbReference type="Proteomes" id="UP001595765">
    <property type="component" value="Unassembled WGS sequence"/>
</dbReference>
<name>A0ABV8HXA1_9ACTN</name>
<dbReference type="InterPro" id="IPR017767">
    <property type="entry name" value="PC-PLC"/>
</dbReference>
<proteinExistence type="inferred from homology"/>
<comment type="subcellular location">
    <subcellularLocation>
        <location evidence="1">Secreted</location>
        <location evidence="1">Cell wall</location>
    </subcellularLocation>
</comment>
<dbReference type="EC" id="3.1.4.3" evidence="3"/>
<evidence type="ECO:0000256" key="5">
    <source>
        <dbReference type="ARBA" id="ARBA00022801"/>
    </source>
</evidence>
<comment type="similarity">
    <text evidence="2">Belongs to the bacterial phospholipase C family.</text>
</comment>
<evidence type="ECO:0000256" key="7">
    <source>
        <dbReference type="ARBA" id="ARBA00048421"/>
    </source>
</evidence>
<evidence type="ECO:0000259" key="9">
    <source>
        <dbReference type="Pfam" id="PF05506"/>
    </source>
</evidence>
<evidence type="ECO:0000313" key="11">
    <source>
        <dbReference type="Proteomes" id="UP001595765"/>
    </source>
</evidence>
<evidence type="ECO:0000256" key="8">
    <source>
        <dbReference type="SAM" id="MobiDB-lite"/>
    </source>
</evidence>
<comment type="catalytic activity">
    <reaction evidence="7">
        <text>a 1,2-diacyl-sn-glycero-3-phosphocholine + H2O = phosphocholine + a 1,2-diacyl-sn-glycerol + H(+)</text>
        <dbReference type="Rhea" id="RHEA:10604"/>
        <dbReference type="ChEBI" id="CHEBI:15377"/>
        <dbReference type="ChEBI" id="CHEBI:15378"/>
        <dbReference type="ChEBI" id="CHEBI:17815"/>
        <dbReference type="ChEBI" id="CHEBI:57643"/>
        <dbReference type="ChEBI" id="CHEBI:295975"/>
        <dbReference type="EC" id="3.1.4.3"/>
    </reaction>
    <physiologicalReaction direction="left-to-right" evidence="7">
        <dbReference type="Rhea" id="RHEA:10605"/>
    </physiologicalReaction>
</comment>
<keyword evidence="4" id="KW-0134">Cell wall</keyword>
<feature type="domain" description="Bacterial phospholipase C C-terminal" evidence="9">
    <location>
        <begin position="596"/>
        <end position="671"/>
    </location>
</feature>
<dbReference type="EMBL" id="JBHSBB010000029">
    <property type="protein sequence ID" value="MFC4035697.1"/>
    <property type="molecule type" value="Genomic_DNA"/>
</dbReference>
<dbReference type="RefSeq" id="WP_386436093.1">
    <property type="nucleotide sequence ID" value="NZ_JBHSBB010000029.1"/>
</dbReference>
<evidence type="ECO:0000256" key="6">
    <source>
        <dbReference type="ARBA" id="ARBA00023026"/>
    </source>
</evidence>
<dbReference type="PANTHER" id="PTHR31956:SF1">
    <property type="entry name" value="NON-SPECIFIC PHOSPHOLIPASE C1"/>
    <property type="match status" value="1"/>
</dbReference>
<dbReference type="InterPro" id="IPR019546">
    <property type="entry name" value="TAT_signal_bac_arc"/>
</dbReference>
<sequence>MTEISRRAFIGATAAAGAAATVGLPGMTGTADAATNSSDHDGGSSGGAHNAPHGSIADVKHVVILMQENRSFDHYFGTLSGVRGFSDRQSVVFPTGDPVFRQPDHNRAEGYLQPFRMDTTKYNAQNAAGLDHGWDSGHTAVDGGAMDKWVSAKGERTMGYFARQDIPYQYALADAFTICDGYFCSLNGPTDPNRLYLWTGTAGPGTDGTTGPFTDNTVVTENPVADWTTYAERLEKAGVSWRVYHNPDGSDDRNGDYDDNALSYFKQFHAFPKDDPRYVNAMTKFDLTAFDQHCKDGTLPTVSWLVAPYLFCEHPNASPDYGAHWVDTALQSMFSNPEVWKHTVFLVMYDENDGYFDHVIPPFPEPGTKDEFVDGKPIGLGSRVPLWAVSPWSRGGYVNSQVFDHTSVVRFLERVTGVQEPNITDWRREVCGDLTSCFDFTKPDYSIPALPDTVALMAKADAASSLPAVTVPAQQAMPVQEKGDRPHRPLPYLPWADVAVDRATGKVTCTLTNDGTVGYHFTVLPNAVLPFTGTPFTVPPRSSRTYVWDASTTDGRYDFSVHGADGFVRRFAGTVVRQSQDDVAVPAVKATLRRSNKPQDAQIEFDLRNDGETDVAFTITPNDFTEAAGQEQVVWVKGGGRSQSTWRTDEGRYDLTVTAGTGTRFAQRYAGTAHSV</sequence>
<keyword evidence="4" id="KW-0964">Secreted</keyword>
<keyword evidence="6" id="KW-0843">Virulence</keyword>
<dbReference type="InterPro" id="IPR006311">
    <property type="entry name" value="TAT_signal"/>
</dbReference>
<comment type="caution">
    <text evidence="10">The sequence shown here is derived from an EMBL/GenBank/DDBJ whole genome shotgun (WGS) entry which is preliminary data.</text>
</comment>
<accession>A0ABV8HXA1</accession>
<dbReference type="PANTHER" id="PTHR31956">
    <property type="entry name" value="NON-SPECIFIC PHOSPHOLIPASE C4-RELATED"/>
    <property type="match status" value="1"/>
</dbReference>